<sequence length="230" mass="26355">MTSPSWATALEKTLNEHEEVRARPIFQVATVDEHGIPHVRSQVYRETLALDGYPYPLLLSSTDIRTPKVTQLLANPHVEICWWIDATQEQFRISAQSYIISGTEHPLYEKCKPDHMAATAREDRASWETRRRQMFDAMSPPMKAGWLRPAPGSKLGGGREESKAWVETIPKQGDLKTDEEKKNWENALANFALMVFMPSKVDYVELGVVPNRRRMYVRDGEAWTEEDVTP</sequence>
<gene>
    <name evidence="2" type="ORF">OE88DRAFT_1662424</name>
</gene>
<organism evidence="2 3">
    <name type="scientific">Heliocybe sulcata</name>
    <dbReference type="NCBI Taxonomy" id="5364"/>
    <lineage>
        <taxon>Eukaryota</taxon>
        <taxon>Fungi</taxon>
        <taxon>Dikarya</taxon>
        <taxon>Basidiomycota</taxon>
        <taxon>Agaricomycotina</taxon>
        <taxon>Agaricomycetes</taxon>
        <taxon>Gloeophyllales</taxon>
        <taxon>Gloeophyllaceae</taxon>
        <taxon>Heliocybe</taxon>
    </lineage>
</organism>
<dbReference type="GO" id="GO:0010181">
    <property type="term" value="F:FMN binding"/>
    <property type="evidence" value="ECO:0007669"/>
    <property type="project" value="InterPro"/>
</dbReference>
<keyword evidence="3" id="KW-1185">Reference proteome</keyword>
<dbReference type="SUPFAM" id="SSF50475">
    <property type="entry name" value="FMN-binding split barrel"/>
    <property type="match status" value="1"/>
</dbReference>
<dbReference type="InterPro" id="IPR024624">
    <property type="entry name" value="Pyridox_Oxase_Alr4036_FMN-bd"/>
</dbReference>
<dbReference type="Proteomes" id="UP000305948">
    <property type="component" value="Unassembled WGS sequence"/>
</dbReference>
<evidence type="ECO:0000259" key="1">
    <source>
        <dbReference type="Pfam" id="PF12766"/>
    </source>
</evidence>
<evidence type="ECO:0000313" key="3">
    <source>
        <dbReference type="Proteomes" id="UP000305948"/>
    </source>
</evidence>
<reference evidence="2 3" key="1">
    <citation type="journal article" date="2019" name="Nat. Ecol. Evol.">
        <title>Megaphylogeny resolves global patterns of mushroom evolution.</title>
        <authorList>
            <person name="Varga T."/>
            <person name="Krizsan K."/>
            <person name="Foldi C."/>
            <person name="Dima B."/>
            <person name="Sanchez-Garcia M."/>
            <person name="Sanchez-Ramirez S."/>
            <person name="Szollosi G.J."/>
            <person name="Szarkandi J.G."/>
            <person name="Papp V."/>
            <person name="Albert L."/>
            <person name="Andreopoulos W."/>
            <person name="Angelini C."/>
            <person name="Antonin V."/>
            <person name="Barry K.W."/>
            <person name="Bougher N.L."/>
            <person name="Buchanan P."/>
            <person name="Buyck B."/>
            <person name="Bense V."/>
            <person name="Catcheside P."/>
            <person name="Chovatia M."/>
            <person name="Cooper J."/>
            <person name="Damon W."/>
            <person name="Desjardin D."/>
            <person name="Finy P."/>
            <person name="Geml J."/>
            <person name="Haridas S."/>
            <person name="Hughes K."/>
            <person name="Justo A."/>
            <person name="Karasinski D."/>
            <person name="Kautmanova I."/>
            <person name="Kiss B."/>
            <person name="Kocsube S."/>
            <person name="Kotiranta H."/>
            <person name="LaButti K.M."/>
            <person name="Lechner B.E."/>
            <person name="Liimatainen K."/>
            <person name="Lipzen A."/>
            <person name="Lukacs Z."/>
            <person name="Mihaltcheva S."/>
            <person name="Morgado L.N."/>
            <person name="Niskanen T."/>
            <person name="Noordeloos M.E."/>
            <person name="Ohm R.A."/>
            <person name="Ortiz-Santana B."/>
            <person name="Ovrebo C."/>
            <person name="Racz N."/>
            <person name="Riley R."/>
            <person name="Savchenko A."/>
            <person name="Shiryaev A."/>
            <person name="Soop K."/>
            <person name="Spirin V."/>
            <person name="Szebenyi C."/>
            <person name="Tomsovsky M."/>
            <person name="Tulloss R.E."/>
            <person name="Uehling J."/>
            <person name="Grigoriev I.V."/>
            <person name="Vagvolgyi C."/>
            <person name="Papp T."/>
            <person name="Martin F.M."/>
            <person name="Miettinen O."/>
            <person name="Hibbett D.S."/>
            <person name="Nagy L.G."/>
        </authorList>
    </citation>
    <scope>NUCLEOTIDE SEQUENCE [LARGE SCALE GENOMIC DNA]</scope>
    <source>
        <strain evidence="2 3">OMC1185</strain>
    </source>
</reference>
<evidence type="ECO:0000313" key="2">
    <source>
        <dbReference type="EMBL" id="TFK49769.1"/>
    </source>
</evidence>
<proteinExistence type="predicted"/>
<dbReference type="Gene3D" id="2.30.110.10">
    <property type="entry name" value="Electron Transport, Fmn-binding Protein, Chain A"/>
    <property type="match status" value="1"/>
</dbReference>
<dbReference type="Pfam" id="PF12766">
    <property type="entry name" value="Pyridox_oxase_2"/>
    <property type="match status" value="1"/>
</dbReference>
<dbReference type="EMBL" id="ML213515">
    <property type="protein sequence ID" value="TFK49769.1"/>
    <property type="molecule type" value="Genomic_DNA"/>
</dbReference>
<dbReference type="OrthoDB" id="434253at2759"/>
<dbReference type="PANTHER" id="PTHR28243">
    <property type="entry name" value="AGL049CP"/>
    <property type="match status" value="1"/>
</dbReference>
<dbReference type="InterPro" id="IPR012349">
    <property type="entry name" value="Split_barrel_FMN-bd"/>
</dbReference>
<accession>A0A5C3MW81</accession>
<dbReference type="STRING" id="5364.A0A5C3MW81"/>
<feature type="domain" description="Pyridoxamine 5'-phosphate oxidase Alr4036 family FMN-binding" evidence="1">
    <location>
        <begin position="4"/>
        <end position="100"/>
    </location>
</feature>
<name>A0A5C3MW81_9AGAM</name>
<protein>
    <recommendedName>
        <fullName evidence="1">Pyridoxamine 5'-phosphate oxidase Alr4036 family FMN-binding domain-containing protein</fullName>
    </recommendedName>
</protein>
<dbReference type="PANTHER" id="PTHR28243:SF1">
    <property type="entry name" value="PYRIDOXAMINE 5'-PHOSPHATE OXIDASE ALR4036 FAMILY FMN-BINDING DOMAIN-CONTAINING PROTEIN"/>
    <property type="match status" value="1"/>
</dbReference>
<dbReference type="AlphaFoldDB" id="A0A5C3MW81"/>